<protein>
    <submittedName>
        <fullName evidence="8">Lysophospholipid acyltransferase family protein</fullName>
    </submittedName>
</protein>
<evidence type="ECO:0000313" key="8">
    <source>
        <dbReference type="EMBL" id="MEJ8474511.1"/>
    </source>
</evidence>
<keyword evidence="5" id="KW-0472">Membrane</keyword>
<comment type="subcellular location">
    <subcellularLocation>
        <location evidence="1">Cell inner membrane</location>
    </subcellularLocation>
</comment>
<reference evidence="8 9" key="1">
    <citation type="submission" date="2024-02" db="EMBL/GenBank/DDBJ databases">
        <title>Roseibium algae sp. nov., isolated from marine alga (Grateloupia sp.), showing potential in myo-inositol conversion.</title>
        <authorList>
            <person name="Wang Y."/>
        </authorList>
    </citation>
    <scope>NUCLEOTIDE SEQUENCE [LARGE SCALE GENOMIC DNA]</scope>
    <source>
        <strain evidence="8 9">H3510</strain>
    </source>
</reference>
<evidence type="ECO:0000313" key="9">
    <source>
        <dbReference type="Proteomes" id="UP001385499"/>
    </source>
</evidence>
<organism evidence="8 9">
    <name type="scientific">Roseibium algae</name>
    <dbReference type="NCBI Taxonomy" id="3123038"/>
    <lineage>
        <taxon>Bacteria</taxon>
        <taxon>Pseudomonadati</taxon>
        <taxon>Pseudomonadota</taxon>
        <taxon>Alphaproteobacteria</taxon>
        <taxon>Hyphomicrobiales</taxon>
        <taxon>Stappiaceae</taxon>
        <taxon>Roseibium</taxon>
    </lineage>
</organism>
<proteinExistence type="predicted"/>
<accession>A0ABU8TLA4</accession>
<evidence type="ECO:0000256" key="1">
    <source>
        <dbReference type="ARBA" id="ARBA00004533"/>
    </source>
</evidence>
<dbReference type="Proteomes" id="UP001385499">
    <property type="component" value="Unassembled WGS sequence"/>
</dbReference>
<gene>
    <name evidence="8" type="ORF">V6575_10470</name>
</gene>
<evidence type="ECO:0000256" key="7">
    <source>
        <dbReference type="SAM" id="MobiDB-lite"/>
    </source>
</evidence>
<feature type="region of interest" description="Disordered" evidence="7">
    <location>
        <begin position="1"/>
        <end position="32"/>
    </location>
</feature>
<evidence type="ECO:0000256" key="4">
    <source>
        <dbReference type="ARBA" id="ARBA00022679"/>
    </source>
</evidence>
<dbReference type="InterPro" id="IPR004960">
    <property type="entry name" value="LipA_acyltrans"/>
</dbReference>
<dbReference type="PANTHER" id="PTHR30606:SF10">
    <property type="entry name" value="PHOSPHATIDYLINOSITOL MANNOSIDE ACYLTRANSFERASE"/>
    <property type="match status" value="1"/>
</dbReference>
<dbReference type="RefSeq" id="WP_340274256.1">
    <property type="nucleotide sequence ID" value="NZ_JBAKIA010000005.1"/>
</dbReference>
<dbReference type="EMBL" id="JBAKIA010000005">
    <property type="protein sequence ID" value="MEJ8474511.1"/>
    <property type="molecule type" value="Genomic_DNA"/>
</dbReference>
<sequence>MILEPDRSRKRKKQRLEDIPFSETLPSEPQAPAPAALFSKDIEARHAAKLHWIKHPIEGAFNTLFHALLSVLPSNFISAFGSHAADLSRWRHQDRIFAKRISRNLNALCPDLASHKEAAQTALKRWWRNMGRTMAEFSKANHLWPDGNISLKGQENLEAARQLGGPLIFVSVHLGTWEAGFTAVHQDLAPPSIGPFQPEPNRFTNRIVYKLRQKRNQYLFPPGQRTAIRLRKLLTDDTVSLTIFIDEVRDRQVHMPLFGRALPDKGNATVAIKLANVSGGTLVPFYLTRTGGPKFDLVILPPIPPQTAEQMPTQAQAPATQKRYGIEPTLSQLNAIFEPVILSEIEQWYMLSELRLPVDFETNQETQKHLSDLRNQQAPAQRAD</sequence>
<keyword evidence="6 8" id="KW-0012">Acyltransferase</keyword>
<keyword evidence="3" id="KW-0997">Cell inner membrane</keyword>
<dbReference type="GO" id="GO:0016746">
    <property type="term" value="F:acyltransferase activity"/>
    <property type="evidence" value="ECO:0007669"/>
    <property type="project" value="UniProtKB-KW"/>
</dbReference>
<keyword evidence="2" id="KW-1003">Cell membrane</keyword>
<comment type="caution">
    <text evidence="8">The sequence shown here is derived from an EMBL/GenBank/DDBJ whole genome shotgun (WGS) entry which is preliminary data.</text>
</comment>
<evidence type="ECO:0000256" key="6">
    <source>
        <dbReference type="ARBA" id="ARBA00023315"/>
    </source>
</evidence>
<dbReference type="Pfam" id="PF03279">
    <property type="entry name" value="Lip_A_acyltrans"/>
    <property type="match status" value="1"/>
</dbReference>
<dbReference type="CDD" id="cd07984">
    <property type="entry name" value="LPLAT_LABLAT-like"/>
    <property type="match status" value="1"/>
</dbReference>
<keyword evidence="9" id="KW-1185">Reference proteome</keyword>
<evidence type="ECO:0000256" key="5">
    <source>
        <dbReference type="ARBA" id="ARBA00023136"/>
    </source>
</evidence>
<evidence type="ECO:0000256" key="2">
    <source>
        <dbReference type="ARBA" id="ARBA00022475"/>
    </source>
</evidence>
<name>A0ABU8TLA4_9HYPH</name>
<dbReference type="PANTHER" id="PTHR30606">
    <property type="entry name" value="LIPID A BIOSYNTHESIS LAUROYL ACYLTRANSFERASE"/>
    <property type="match status" value="1"/>
</dbReference>
<evidence type="ECO:0000256" key="3">
    <source>
        <dbReference type="ARBA" id="ARBA00022519"/>
    </source>
</evidence>
<keyword evidence="4" id="KW-0808">Transferase</keyword>